<feature type="binding site" evidence="12">
    <location>
        <position position="461"/>
    </location>
    <ligand>
        <name>Zn(2+)</name>
        <dbReference type="ChEBI" id="CHEBI:29105"/>
        <label>2</label>
    </ligand>
</feature>
<reference evidence="16" key="1">
    <citation type="submission" date="2017-08" db="EMBL/GenBank/DDBJ databases">
        <title>A dynamic microbial community with high functional redundancy inhabits the cold, oxic subseafloor aquifer.</title>
        <authorList>
            <person name="Tully B.J."/>
            <person name="Wheat C.G."/>
            <person name="Glazer B.T."/>
            <person name="Huber J.A."/>
        </authorList>
    </citation>
    <scope>NUCLEOTIDE SEQUENCE [LARGE SCALE GENOMIC DNA]</scope>
</reference>
<dbReference type="GO" id="GO:0043138">
    <property type="term" value="F:3'-5' DNA helicase activity"/>
    <property type="evidence" value="ECO:0007669"/>
    <property type="project" value="UniProtKB-EC"/>
</dbReference>
<dbReference type="InterPro" id="IPR014001">
    <property type="entry name" value="Helicase_ATP-bd"/>
</dbReference>
<dbReference type="InterPro" id="IPR040498">
    <property type="entry name" value="PriA_CRR"/>
</dbReference>
<keyword evidence="3 12" id="KW-0479">Metal-binding</keyword>
<keyword evidence="9 12" id="KW-0238">DNA-binding</keyword>
<keyword evidence="7 12" id="KW-0862">Zinc</keyword>
<keyword evidence="4 12" id="KW-0547">Nucleotide-binding</keyword>
<dbReference type="GO" id="GO:0006269">
    <property type="term" value="P:DNA replication, synthesis of primer"/>
    <property type="evidence" value="ECO:0007669"/>
    <property type="project" value="UniProtKB-KW"/>
</dbReference>
<dbReference type="Pfam" id="PF00270">
    <property type="entry name" value="DEAD"/>
    <property type="match status" value="1"/>
</dbReference>
<comment type="function">
    <text evidence="12">Initiates the restart of stalled replication forks, which reloads the replicative helicase on sites other than the origin of replication. Recognizes and binds to abandoned replication forks and remodels them to uncover a helicase loading site. Promotes assembly of the primosome at these replication forks.</text>
</comment>
<dbReference type="GO" id="GO:0016887">
    <property type="term" value="F:ATP hydrolysis activity"/>
    <property type="evidence" value="ECO:0007669"/>
    <property type="project" value="RHEA"/>
</dbReference>
<dbReference type="PROSITE" id="PS51192">
    <property type="entry name" value="HELICASE_ATP_BIND_1"/>
    <property type="match status" value="1"/>
</dbReference>
<evidence type="ECO:0000256" key="1">
    <source>
        <dbReference type="ARBA" id="ARBA00022515"/>
    </source>
</evidence>
<dbReference type="PANTHER" id="PTHR30580:SF0">
    <property type="entry name" value="PRIMOSOMAL PROTEIN N"/>
    <property type="match status" value="1"/>
</dbReference>
<dbReference type="Pfam" id="PF18319">
    <property type="entry name" value="Zn_ribbon_PriA"/>
    <property type="match status" value="1"/>
</dbReference>
<evidence type="ECO:0000256" key="4">
    <source>
        <dbReference type="ARBA" id="ARBA00022741"/>
    </source>
</evidence>
<feature type="binding site" evidence="12">
    <location>
        <position position="492"/>
    </location>
    <ligand>
        <name>Zn(2+)</name>
        <dbReference type="ChEBI" id="CHEBI:29105"/>
        <label>1</label>
    </ligand>
</feature>
<evidence type="ECO:0000313" key="15">
    <source>
        <dbReference type="EMBL" id="PCI81172.1"/>
    </source>
</evidence>
<evidence type="ECO:0000259" key="14">
    <source>
        <dbReference type="PROSITE" id="PS51194"/>
    </source>
</evidence>
<keyword evidence="8 12" id="KW-0067">ATP-binding</keyword>
<evidence type="ECO:0000256" key="7">
    <source>
        <dbReference type="ARBA" id="ARBA00022833"/>
    </source>
</evidence>
<dbReference type="GO" id="GO:0005524">
    <property type="term" value="F:ATP binding"/>
    <property type="evidence" value="ECO:0007669"/>
    <property type="project" value="UniProtKB-UniRule"/>
</dbReference>
<dbReference type="GO" id="GO:1990077">
    <property type="term" value="C:primosome complex"/>
    <property type="evidence" value="ECO:0007669"/>
    <property type="project" value="UniProtKB-UniRule"/>
</dbReference>
<dbReference type="GO" id="GO:0006310">
    <property type="term" value="P:DNA recombination"/>
    <property type="evidence" value="ECO:0007669"/>
    <property type="project" value="InterPro"/>
</dbReference>
<dbReference type="SUPFAM" id="SSF52540">
    <property type="entry name" value="P-loop containing nucleoside triphosphate hydrolases"/>
    <property type="match status" value="1"/>
</dbReference>
<dbReference type="FunFam" id="3.40.1440.60:FF:000001">
    <property type="entry name" value="Primosomal protein N"/>
    <property type="match status" value="1"/>
</dbReference>
<dbReference type="EC" id="5.6.2.4" evidence="12"/>
<dbReference type="Gene3D" id="3.40.50.300">
    <property type="entry name" value="P-loop containing nucleotide triphosphate hydrolases"/>
    <property type="match status" value="2"/>
</dbReference>
<dbReference type="InterPro" id="IPR001650">
    <property type="entry name" value="Helicase_C-like"/>
</dbReference>
<dbReference type="InterPro" id="IPR027417">
    <property type="entry name" value="P-loop_NTPase"/>
</dbReference>
<dbReference type="SMART" id="SM00490">
    <property type="entry name" value="HELICc"/>
    <property type="match status" value="1"/>
</dbReference>
<evidence type="ECO:0000256" key="5">
    <source>
        <dbReference type="ARBA" id="ARBA00022801"/>
    </source>
</evidence>
<dbReference type="Proteomes" id="UP000218767">
    <property type="component" value="Unassembled WGS sequence"/>
</dbReference>
<evidence type="ECO:0000259" key="13">
    <source>
        <dbReference type="PROSITE" id="PS51192"/>
    </source>
</evidence>
<dbReference type="FunFam" id="3.40.50.300:FF:000489">
    <property type="entry name" value="Primosome assembly protein PriA"/>
    <property type="match status" value="1"/>
</dbReference>
<evidence type="ECO:0000256" key="10">
    <source>
        <dbReference type="ARBA" id="ARBA00023235"/>
    </source>
</evidence>
<organism evidence="15 16">
    <name type="scientific">SAR86 cluster bacterium</name>
    <dbReference type="NCBI Taxonomy" id="2030880"/>
    <lineage>
        <taxon>Bacteria</taxon>
        <taxon>Pseudomonadati</taxon>
        <taxon>Pseudomonadota</taxon>
        <taxon>Gammaproteobacteria</taxon>
        <taxon>SAR86 cluster</taxon>
    </lineage>
</organism>
<dbReference type="NCBIfam" id="TIGR00595">
    <property type="entry name" value="priA"/>
    <property type="match status" value="1"/>
</dbReference>
<dbReference type="GO" id="GO:0003677">
    <property type="term" value="F:DNA binding"/>
    <property type="evidence" value="ECO:0007669"/>
    <property type="project" value="UniProtKB-UniRule"/>
</dbReference>
<keyword evidence="1 12" id="KW-0639">Primosome</keyword>
<dbReference type="InterPro" id="IPR041236">
    <property type="entry name" value="PriA_C"/>
</dbReference>
<evidence type="ECO:0000313" key="16">
    <source>
        <dbReference type="Proteomes" id="UP000218767"/>
    </source>
</evidence>
<feature type="domain" description="Helicase ATP-binding" evidence="13">
    <location>
        <begin position="224"/>
        <end position="390"/>
    </location>
</feature>
<dbReference type="PROSITE" id="PS51194">
    <property type="entry name" value="HELICASE_CTER"/>
    <property type="match status" value="1"/>
</dbReference>
<dbReference type="Pfam" id="PF00271">
    <property type="entry name" value="Helicase_C"/>
    <property type="match status" value="1"/>
</dbReference>
<comment type="caution">
    <text evidence="15">The sequence shown here is derived from an EMBL/GenBank/DDBJ whole genome shotgun (WGS) entry which is preliminary data.</text>
</comment>
<dbReference type="HAMAP" id="MF_00983">
    <property type="entry name" value="PriA"/>
    <property type="match status" value="1"/>
</dbReference>
<dbReference type="GO" id="GO:0008270">
    <property type="term" value="F:zinc ion binding"/>
    <property type="evidence" value="ECO:0007669"/>
    <property type="project" value="UniProtKB-UniRule"/>
</dbReference>
<keyword evidence="6 12" id="KW-0347">Helicase</keyword>
<dbReference type="CDD" id="cd17929">
    <property type="entry name" value="DEXHc_priA"/>
    <property type="match status" value="1"/>
</dbReference>
<feature type="binding site" evidence="12">
    <location>
        <position position="452"/>
    </location>
    <ligand>
        <name>Zn(2+)</name>
        <dbReference type="ChEBI" id="CHEBI:29105"/>
        <label>1</label>
    </ligand>
</feature>
<dbReference type="Pfam" id="PF18074">
    <property type="entry name" value="PriA_C"/>
    <property type="match status" value="1"/>
</dbReference>
<gene>
    <name evidence="12" type="primary">priA</name>
    <name evidence="15" type="ORF">COB20_02075</name>
</gene>
<evidence type="ECO:0000256" key="9">
    <source>
        <dbReference type="ARBA" id="ARBA00023125"/>
    </source>
</evidence>
<protein>
    <recommendedName>
        <fullName evidence="12">Replication restart protein PriA</fullName>
    </recommendedName>
    <alternativeName>
        <fullName evidence="12">ATP-dependent DNA helicase PriA</fullName>
        <ecNumber evidence="12">5.6.2.4</ecNumber>
    </alternativeName>
    <alternativeName>
        <fullName evidence="12">DNA 3'-5' helicase PriA</fullName>
    </alternativeName>
</protein>
<dbReference type="InterPro" id="IPR005259">
    <property type="entry name" value="PriA"/>
</dbReference>
<comment type="catalytic activity">
    <reaction evidence="11 12">
        <text>ATP + H2O = ADP + phosphate + H(+)</text>
        <dbReference type="Rhea" id="RHEA:13065"/>
        <dbReference type="ChEBI" id="CHEBI:15377"/>
        <dbReference type="ChEBI" id="CHEBI:15378"/>
        <dbReference type="ChEBI" id="CHEBI:30616"/>
        <dbReference type="ChEBI" id="CHEBI:43474"/>
        <dbReference type="ChEBI" id="CHEBI:456216"/>
        <dbReference type="EC" id="5.6.2.4"/>
    </reaction>
</comment>
<dbReference type="InterPro" id="IPR041222">
    <property type="entry name" value="PriA_3primeBD"/>
</dbReference>
<keyword evidence="10 12" id="KW-0413">Isomerase</keyword>
<feature type="binding site" evidence="12">
    <location>
        <position position="458"/>
    </location>
    <ligand>
        <name>Zn(2+)</name>
        <dbReference type="ChEBI" id="CHEBI:29105"/>
        <label>2</label>
    </ligand>
</feature>
<feature type="binding site" evidence="12">
    <location>
        <position position="489"/>
    </location>
    <ligand>
        <name>Zn(2+)</name>
        <dbReference type="ChEBI" id="CHEBI:29105"/>
        <label>1</label>
    </ligand>
</feature>
<name>A0A2A4XES7_9GAMM</name>
<dbReference type="SMART" id="SM00487">
    <property type="entry name" value="DEXDc"/>
    <property type="match status" value="1"/>
</dbReference>
<dbReference type="NCBIfam" id="NF004067">
    <property type="entry name" value="PRK05580.1-4"/>
    <property type="match status" value="1"/>
</dbReference>
<dbReference type="Gene3D" id="3.40.1440.60">
    <property type="entry name" value="PriA, 3(prime) DNA-binding domain"/>
    <property type="match status" value="1"/>
</dbReference>
<accession>A0A2A4XES7</accession>
<evidence type="ECO:0000256" key="2">
    <source>
        <dbReference type="ARBA" id="ARBA00022705"/>
    </source>
</evidence>
<dbReference type="CDD" id="cd18804">
    <property type="entry name" value="SF2_C_priA"/>
    <property type="match status" value="1"/>
</dbReference>
<dbReference type="NCBIfam" id="NF004065">
    <property type="entry name" value="PRK05580.1-1"/>
    <property type="match status" value="1"/>
</dbReference>
<evidence type="ECO:0000256" key="8">
    <source>
        <dbReference type="ARBA" id="ARBA00022840"/>
    </source>
</evidence>
<proteinExistence type="inferred from homology"/>
<feature type="binding site" evidence="12">
    <location>
        <position position="476"/>
    </location>
    <ligand>
        <name>Zn(2+)</name>
        <dbReference type="ChEBI" id="CHEBI:29105"/>
        <label>2</label>
    </ligand>
</feature>
<evidence type="ECO:0000256" key="11">
    <source>
        <dbReference type="ARBA" id="ARBA00048988"/>
    </source>
</evidence>
<keyword evidence="5 12" id="KW-0378">Hydrolase</keyword>
<dbReference type="GO" id="GO:0006270">
    <property type="term" value="P:DNA replication initiation"/>
    <property type="evidence" value="ECO:0007669"/>
    <property type="project" value="TreeGrafter"/>
</dbReference>
<evidence type="ECO:0000256" key="6">
    <source>
        <dbReference type="ARBA" id="ARBA00022806"/>
    </source>
</evidence>
<comment type="catalytic activity">
    <reaction evidence="12">
        <text>Couples ATP hydrolysis with the unwinding of duplex DNA by translocating in the 3'-5' direction.</text>
        <dbReference type="EC" id="5.6.2.4"/>
    </reaction>
</comment>
<evidence type="ECO:0000256" key="3">
    <source>
        <dbReference type="ARBA" id="ARBA00022723"/>
    </source>
</evidence>
<sequence>MSAEAKAKYRGKVLQVAVPSPLRRVFDYLPLPQHQALPEPRVGIRVKVSFGRQQLIGIVVAVANSSTLEKKKLKPILASLDSEPLLNDAVFKLLLWAANYYQHPLGEVFAAALPAKLRNGVPLRENSKFWTASEPAAYESSSLNRAVKQKALLSFIRSEGEVTESKLRQAGFSKQLLVQLLKKNLIEEHSRTEAAAASFEALEPESNFDIELNEEQLIAVTTISKALDEYKCFLLDGITGSGKTEVYMRIMQEQLSKGLQCLVLVPEIGLTPQTIARFEQRFSCVVVSLHSGLNETERMTAWSQARDGSAGIVIGTRSAIFTPLAKPGLIVIDEEHDSSFKQQDGFRYSARDLAVSRARQEGICIVLGSATPSLESLQNARRNKFVHLHLTQRTGIDQSSAMEVIDVSSEVMIEGFSEQLLYRIRKHIRQGNQVLVFINRRGFAPILNCQTCGWICECENCIAQFTVHANPPSIRCHHCGAAARLPRSCPSCKSNDLNTMGIGTQRIETFLRKQFTDTPVIRIDRDSTRRKHSLEKMLEEVNKGDPCILLGTQMLAKGHHFPNITLVAILDADSGLFSADFRGQEHMGQTIVQVAGRAGRADRPGEVLIQSRHASHETLQSLANKTYAEFSENQLKERMGAQLPPFSHLCLLRAEASEMQPALQFLDRIAQFCKSFSQHNSLPVEQLGPLPAPMEKRAGKYRVQLLLKTDKRGKLQALLSLLCAELEGMKLPRSVRFSIDVDPQDLV</sequence>
<feature type="domain" description="Helicase C-terminal" evidence="14">
    <location>
        <begin position="416"/>
        <end position="638"/>
    </location>
</feature>
<comment type="cofactor">
    <cofactor evidence="12">
        <name>Zn(2+)</name>
        <dbReference type="ChEBI" id="CHEBI:29105"/>
    </cofactor>
    <text evidence="12">Binds 2 zinc ions per subunit.</text>
</comment>
<dbReference type="InterPro" id="IPR011545">
    <property type="entry name" value="DEAD/DEAH_box_helicase_dom"/>
</dbReference>
<feature type="binding site" evidence="12">
    <location>
        <position position="479"/>
    </location>
    <ligand>
        <name>Zn(2+)</name>
        <dbReference type="ChEBI" id="CHEBI:29105"/>
        <label>2</label>
    </ligand>
</feature>
<comment type="similarity">
    <text evidence="12">Belongs to the helicase family. PriA subfamily.</text>
</comment>
<evidence type="ECO:0000256" key="12">
    <source>
        <dbReference type="HAMAP-Rule" id="MF_00983"/>
    </source>
</evidence>
<dbReference type="InterPro" id="IPR042115">
    <property type="entry name" value="PriA_3primeBD_sf"/>
</dbReference>
<dbReference type="EMBL" id="NVUL01000006">
    <property type="protein sequence ID" value="PCI81172.1"/>
    <property type="molecule type" value="Genomic_DNA"/>
</dbReference>
<dbReference type="AlphaFoldDB" id="A0A2A4XES7"/>
<feature type="binding site" evidence="12">
    <location>
        <position position="449"/>
    </location>
    <ligand>
        <name>Zn(2+)</name>
        <dbReference type="ChEBI" id="CHEBI:29105"/>
        <label>1</label>
    </ligand>
</feature>
<comment type="subunit">
    <text evidence="12">Component of the replication restart primosome.</text>
</comment>
<dbReference type="PANTHER" id="PTHR30580">
    <property type="entry name" value="PRIMOSOMAL PROTEIN N"/>
    <property type="match status" value="1"/>
</dbReference>
<dbReference type="GO" id="GO:0006302">
    <property type="term" value="P:double-strand break repair"/>
    <property type="evidence" value="ECO:0007669"/>
    <property type="project" value="InterPro"/>
</dbReference>
<dbReference type="Pfam" id="PF17764">
    <property type="entry name" value="PriA_3primeBD"/>
    <property type="match status" value="1"/>
</dbReference>
<keyword evidence="2 12" id="KW-0235">DNA replication</keyword>